<dbReference type="SUPFAM" id="SSF55729">
    <property type="entry name" value="Acyl-CoA N-acyltransferases (Nat)"/>
    <property type="match status" value="1"/>
</dbReference>
<dbReference type="InterPro" id="IPR051554">
    <property type="entry name" value="Acetyltransferase_Eis"/>
</dbReference>
<dbReference type="SUPFAM" id="SSF55718">
    <property type="entry name" value="SCP-like"/>
    <property type="match status" value="1"/>
</dbReference>
<dbReference type="InterPro" id="IPR041380">
    <property type="entry name" value="Acetyltransf_17"/>
</dbReference>
<evidence type="ECO:0000313" key="2">
    <source>
        <dbReference type="EMBL" id="MFD2117101.1"/>
    </source>
</evidence>
<dbReference type="EMBL" id="JBHUHO010000033">
    <property type="protein sequence ID" value="MFD2117101.1"/>
    <property type="molecule type" value="Genomic_DNA"/>
</dbReference>
<dbReference type="Pfam" id="PF13530">
    <property type="entry name" value="SCP2_2"/>
    <property type="match status" value="1"/>
</dbReference>
<name>A0ABW4YN75_9BACL</name>
<dbReference type="CDD" id="cd04301">
    <property type="entry name" value="NAT_SF"/>
    <property type="match status" value="1"/>
</dbReference>
<protein>
    <submittedName>
        <fullName evidence="2">Enhanced intracellular survival protein Eis</fullName>
        <ecNumber evidence="2">2.3.1.-</ecNumber>
    </submittedName>
</protein>
<sequence length="398" mass="46804">MSHDEAFVIKQFGLDYFEESVALLSFAFQGERSEEQRAEMRKKYDHPQYTRFGAFVDGELAAQVFIIHFETYIHGQVYKMGGISGVSTWPQYRRQGLVSKLLQQSIQFMQQQGQTVSYLFPFSESFYRKFGWELLCERKTYSFDILSMPSAKSVQGIFKRVSWDDKDLQQIYGQYALKYTGMLKRDELWWNERHIRNKTAQHVVYYEAEVPLAYMTYEVKEQVMNVHELIYVNEDAYMAFMSFIGQHDSMVEKVKLKTPADDILSFVMDNPRIETDLANYFMARIVDVEQFIKQYRFVATNQSDRIKLRVTDKQASWNNQVYYLDIDDTGKAQLHTVADDDEDGYEVTLSISILTAVLFGYGTLIQFARYNLVLGDAEQINRLHHRIPQQQTYISDFF</sequence>
<dbReference type="InterPro" id="IPR000182">
    <property type="entry name" value="GNAT_dom"/>
</dbReference>
<proteinExistence type="predicted"/>
<keyword evidence="2" id="KW-0808">Transferase</keyword>
<organism evidence="2 3">
    <name type="scientific">Paenibacillus yanchengensis</name>
    <dbReference type="NCBI Taxonomy" id="2035833"/>
    <lineage>
        <taxon>Bacteria</taxon>
        <taxon>Bacillati</taxon>
        <taxon>Bacillota</taxon>
        <taxon>Bacilli</taxon>
        <taxon>Bacillales</taxon>
        <taxon>Paenibacillaceae</taxon>
        <taxon>Paenibacillus</taxon>
    </lineage>
</organism>
<feature type="domain" description="N-acetyltransferase" evidence="1">
    <location>
        <begin position="7"/>
        <end position="155"/>
    </location>
</feature>
<comment type="caution">
    <text evidence="2">The sequence shown here is derived from an EMBL/GenBank/DDBJ whole genome shotgun (WGS) entry which is preliminary data.</text>
</comment>
<dbReference type="Pfam" id="PF13527">
    <property type="entry name" value="Acetyltransf_9"/>
    <property type="match status" value="1"/>
</dbReference>
<evidence type="ECO:0000259" key="1">
    <source>
        <dbReference type="PROSITE" id="PS51186"/>
    </source>
</evidence>
<dbReference type="InterPro" id="IPR025559">
    <property type="entry name" value="Eis_dom"/>
</dbReference>
<dbReference type="InterPro" id="IPR036527">
    <property type="entry name" value="SCP2_sterol-bd_dom_sf"/>
</dbReference>
<dbReference type="Gene3D" id="3.40.630.30">
    <property type="match status" value="2"/>
</dbReference>
<accession>A0ABW4YN75</accession>
<dbReference type="GO" id="GO:0016746">
    <property type="term" value="F:acyltransferase activity"/>
    <property type="evidence" value="ECO:0007669"/>
    <property type="project" value="UniProtKB-KW"/>
</dbReference>
<dbReference type="PANTHER" id="PTHR37817">
    <property type="entry name" value="N-ACETYLTRANSFERASE EIS"/>
    <property type="match status" value="1"/>
</dbReference>
<evidence type="ECO:0000313" key="3">
    <source>
        <dbReference type="Proteomes" id="UP001597362"/>
    </source>
</evidence>
<keyword evidence="3" id="KW-1185">Reference proteome</keyword>
<dbReference type="Gene3D" id="3.30.1050.10">
    <property type="entry name" value="SCP2 sterol-binding domain"/>
    <property type="match status" value="1"/>
</dbReference>
<dbReference type="EC" id="2.3.1.-" evidence="2"/>
<keyword evidence="2" id="KW-0012">Acyltransferase</keyword>
<dbReference type="InterPro" id="IPR016181">
    <property type="entry name" value="Acyl_CoA_acyltransferase"/>
</dbReference>
<dbReference type="PROSITE" id="PS51186">
    <property type="entry name" value="GNAT"/>
    <property type="match status" value="1"/>
</dbReference>
<dbReference type="PANTHER" id="PTHR37817:SF1">
    <property type="entry name" value="N-ACETYLTRANSFERASE EIS"/>
    <property type="match status" value="1"/>
</dbReference>
<dbReference type="RefSeq" id="WP_377773919.1">
    <property type="nucleotide sequence ID" value="NZ_JBHUHO010000033.1"/>
</dbReference>
<dbReference type="Pfam" id="PF17668">
    <property type="entry name" value="Acetyltransf_17"/>
    <property type="match status" value="1"/>
</dbReference>
<reference evidence="3" key="1">
    <citation type="journal article" date="2019" name="Int. J. Syst. Evol. Microbiol.">
        <title>The Global Catalogue of Microorganisms (GCM) 10K type strain sequencing project: providing services to taxonomists for standard genome sequencing and annotation.</title>
        <authorList>
            <consortium name="The Broad Institute Genomics Platform"/>
            <consortium name="The Broad Institute Genome Sequencing Center for Infectious Disease"/>
            <person name="Wu L."/>
            <person name="Ma J."/>
        </authorList>
    </citation>
    <scope>NUCLEOTIDE SEQUENCE [LARGE SCALE GENOMIC DNA]</scope>
    <source>
        <strain evidence="3">GH52</strain>
    </source>
</reference>
<dbReference type="Proteomes" id="UP001597362">
    <property type="component" value="Unassembled WGS sequence"/>
</dbReference>
<gene>
    <name evidence="2" type="primary">eis</name>
    <name evidence="2" type="ORF">ACFSJH_15330</name>
</gene>